<dbReference type="InterPro" id="IPR001948">
    <property type="entry name" value="Peptidase_M18"/>
</dbReference>
<dbReference type="CDD" id="cd05658">
    <property type="entry name" value="M18_DAP"/>
    <property type="match status" value="1"/>
</dbReference>
<comment type="subunit">
    <text evidence="4">Tetrahedron-shaped homododecamer built from six homodimers.</text>
</comment>
<evidence type="ECO:0000256" key="5">
    <source>
        <dbReference type="ARBA" id="ARBA00011965"/>
    </source>
</evidence>
<keyword evidence="11 13" id="KW-0862">Zinc</keyword>
<keyword evidence="10 13" id="KW-0378">Hydrolase</keyword>
<comment type="cofactor">
    <cofactor evidence="2">
        <name>Zn(2+)</name>
        <dbReference type="ChEBI" id="CHEBI:29105"/>
    </cofactor>
</comment>
<evidence type="ECO:0000313" key="15">
    <source>
        <dbReference type="Proteomes" id="UP001158576"/>
    </source>
</evidence>
<evidence type="ECO:0000256" key="1">
    <source>
        <dbReference type="ARBA" id="ARBA00001335"/>
    </source>
</evidence>
<dbReference type="EC" id="3.4.11.21" evidence="5"/>
<dbReference type="Pfam" id="PF02127">
    <property type="entry name" value="Peptidase_M18"/>
    <property type="match status" value="1"/>
</dbReference>
<keyword evidence="9 13" id="KW-0479">Metal-binding</keyword>
<comment type="catalytic activity">
    <reaction evidence="1">
        <text>Release of an N-terminal aspartate or glutamate from a peptide, with a preference for aspartate.</text>
        <dbReference type="EC" id="3.4.11.21"/>
    </reaction>
</comment>
<evidence type="ECO:0000256" key="4">
    <source>
        <dbReference type="ARBA" id="ARBA00011395"/>
    </source>
</evidence>
<keyword evidence="12 13" id="KW-0482">Metalloprotease</keyword>
<proteinExistence type="inferred from homology"/>
<dbReference type="SUPFAM" id="SSF101821">
    <property type="entry name" value="Aminopeptidase/glucanase lid domain"/>
    <property type="match status" value="1"/>
</dbReference>
<dbReference type="EMBL" id="OU015566">
    <property type="protein sequence ID" value="CAG5107403.1"/>
    <property type="molecule type" value="Genomic_DNA"/>
</dbReference>
<evidence type="ECO:0000256" key="8">
    <source>
        <dbReference type="ARBA" id="ARBA00022670"/>
    </source>
</evidence>
<evidence type="ECO:0000256" key="12">
    <source>
        <dbReference type="ARBA" id="ARBA00023049"/>
    </source>
</evidence>
<dbReference type="Proteomes" id="UP001158576">
    <property type="component" value="Chromosome 1"/>
</dbReference>
<dbReference type="Gene3D" id="2.30.250.10">
    <property type="entry name" value="Aminopeptidase i, Domain 2"/>
    <property type="match status" value="1"/>
</dbReference>
<accession>A0ABN7STJ2</accession>
<dbReference type="PANTHER" id="PTHR28570:SF3">
    <property type="entry name" value="ASPARTYL AMINOPEPTIDASE"/>
    <property type="match status" value="1"/>
</dbReference>
<dbReference type="NCBIfam" id="NF002759">
    <property type="entry name" value="PRK02813.1"/>
    <property type="match status" value="1"/>
</dbReference>
<dbReference type="PRINTS" id="PR00932">
    <property type="entry name" value="AMINO1PTASE"/>
</dbReference>
<keyword evidence="7 13" id="KW-0031">Aminopeptidase</keyword>
<organism evidence="14 15">
    <name type="scientific">Oikopleura dioica</name>
    <name type="common">Tunicate</name>
    <dbReference type="NCBI Taxonomy" id="34765"/>
    <lineage>
        <taxon>Eukaryota</taxon>
        <taxon>Metazoa</taxon>
        <taxon>Chordata</taxon>
        <taxon>Tunicata</taxon>
        <taxon>Appendicularia</taxon>
        <taxon>Copelata</taxon>
        <taxon>Oikopleuridae</taxon>
        <taxon>Oikopleura</taxon>
    </lineage>
</organism>
<reference evidence="14 15" key="1">
    <citation type="submission" date="2021-04" db="EMBL/GenBank/DDBJ databases">
        <authorList>
            <person name="Bliznina A."/>
        </authorList>
    </citation>
    <scope>NUCLEOTIDE SEQUENCE [LARGE SCALE GENOMIC DNA]</scope>
</reference>
<evidence type="ECO:0000256" key="11">
    <source>
        <dbReference type="ARBA" id="ARBA00022833"/>
    </source>
</evidence>
<evidence type="ECO:0000256" key="6">
    <source>
        <dbReference type="ARBA" id="ARBA00015118"/>
    </source>
</evidence>
<keyword evidence="8 13" id="KW-0645">Protease</keyword>
<dbReference type="InterPro" id="IPR023358">
    <property type="entry name" value="Peptidase_M18_dom2"/>
</dbReference>
<evidence type="ECO:0000313" key="14">
    <source>
        <dbReference type="EMBL" id="CAG5107403.1"/>
    </source>
</evidence>
<comment type="similarity">
    <text evidence="3 13">Belongs to the peptidase M18 family.</text>
</comment>
<name>A0ABN7STJ2_OIKDI</name>
<sequence length="465" mass="51434">MANQSAKEFLKYVNASPSPYHAVAESVKLLEAANYKKVSERDEWNVKPGDKFYVVRNQSMITAFAVGGKWKPGNGFSIVGAHTDSPCLRVKKKSDQSNHGSIKVAAEWYGGGIWNTWFDRDLKLAGRAMVRQADGKVKHQLVHINKPILRVPNLCIHLNRGVNDSFGPNKETEMVPILAQQATYELNKPAGEKDNSYGSGTSIKGKHHPLFIKLLEDELKVKAEDILDVELCFADHQESSIGGVFDEYIFSPRLDNLCCCFTALSGLTDADKNLADDEQCRVVTLFDNEEVGSGSAQGACTSLMEYMLRRVCSSTTNPTAYEQAVPKSYIVSADMVHALHPNYPEKHEKNHQPLLDHGVTIKTNSNQRYATTAVTASLFHQVANAANINIQDVMVRNDSTCGSTIGPISAQGLGMRTIDLGVPQLSMHSCREMMGTKSVEELRRCIAVFFEKFAEIDRNTSVDDE</sequence>
<dbReference type="SUPFAM" id="SSF53187">
    <property type="entry name" value="Zn-dependent exopeptidases"/>
    <property type="match status" value="1"/>
</dbReference>
<protein>
    <recommendedName>
        <fullName evidence="6">Aspartyl aminopeptidase</fullName>
        <ecNumber evidence="5">3.4.11.21</ecNumber>
    </recommendedName>
</protein>
<evidence type="ECO:0000256" key="10">
    <source>
        <dbReference type="ARBA" id="ARBA00022801"/>
    </source>
</evidence>
<dbReference type="Gene3D" id="3.40.630.10">
    <property type="entry name" value="Zn peptidases"/>
    <property type="match status" value="1"/>
</dbReference>
<evidence type="ECO:0000256" key="13">
    <source>
        <dbReference type="RuleBase" id="RU004386"/>
    </source>
</evidence>
<evidence type="ECO:0000256" key="3">
    <source>
        <dbReference type="ARBA" id="ARBA00008290"/>
    </source>
</evidence>
<dbReference type="PANTHER" id="PTHR28570">
    <property type="entry name" value="ASPARTYL AMINOPEPTIDASE"/>
    <property type="match status" value="1"/>
</dbReference>
<evidence type="ECO:0000256" key="2">
    <source>
        <dbReference type="ARBA" id="ARBA00001947"/>
    </source>
</evidence>
<gene>
    <name evidence="14" type="ORF">OKIOD_LOCUS12068</name>
</gene>
<keyword evidence="15" id="KW-1185">Reference proteome</keyword>
<evidence type="ECO:0000256" key="7">
    <source>
        <dbReference type="ARBA" id="ARBA00022438"/>
    </source>
</evidence>
<evidence type="ECO:0000256" key="9">
    <source>
        <dbReference type="ARBA" id="ARBA00022723"/>
    </source>
</evidence>